<evidence type="ECO:0000256" key="1">
    <source>
        <dbReference type="ARBA" id="ARBA00004651"/>
    </source>
</evidence>
<keyword evidence="3" id="KW-1003">Cell membrane</keyword>
<keyword evidence="4 7" id="KW-0812">Transmembrane</keyword>
<dbReference type="InterPro" id="IPR005524">
    <property type="entry name" value="DUF318"/>
</dbReference>
<evidence type="ECO:0000256" key="2">
    <source>
        <dbReference type="ARBA" id="ARBA00006386"/>
    </source>
</evidence>
<organism evidence="8 9">
    <name type="scientific">Rhodovulum viride</name>
    <dbReference type="NCBI Taxonomy" id="1231134"/>
    <lineage>
        <taxon>Bacteria</taxon>
        <taxon>Pseudomonadati</taxon>
        <taxon>Pseudomonadota</taxon>
        <taxon>Alphaproteobacteria</taxon>
        <taxon>Rhodobacterales</taxon>
        <taxon>Paracoccaceae</taxon>
        <taxon>Rhodovulum</taxon>
    </lineage>
</organism>
<feature type="transmembrane region" description="Helical" evidence="7">
    <location>
        <begin position="262"/>
        <end position="282"/>
    </location>
</feature>
<gene>
    <name evidence="8" type="ORF">BYZ73_19605</name>
</gene>
<keyword evidence="6 7" id="KW-0472">Membrane</keyword>
<evidence type="ECO:0000256" key="3">
    <source>
        <dbReference type="ARBA" id="ARBA00022475"/>
    </source>
</evidence>
<reference evidence="8 9" key="1">
    <citation type="submission" date="2017-01" db="EMBL/GenBank/DDBJ databases">
        <title>Genome sequence of Rhodovulum viride JA756.</title>
        <authorList>
            <person name="Lakshmi K.V."/>
            <person name="Tushar L.D."/>
            <person name="Sasikala C."/>
            <person name="Venkataramana C."/>
        </authorList>
    </citation>
    <scope>NUCLEOTIDE SEQUENCE [LARGE SCALE GENOMIC DNA]</scope>
    <source>
        <strain evidence="8 9">JA756</strain>
    </source>
</reference>
<feature type="transmembrane region" description="Helical" evidence="7">
    <location>
        <begin position="230"/>
        <end position="250"/>
    </location>
</feature>
<dbReference type="PANTHER" id="PTHR42775:SF1">
    <property type="entry name" value="PERMEASE RV2963-RELATED"/>
    <property type="match status" value="1"/>
</dbReference>
<dbReference type="Pfam" id="PF03773">
    <property type="entry name" value="ArsP_1"/>
    <property type="match status" value="1"/>
</dbReference>
<protein>
    <submittedName>
        <fullName evidence="8">Permease</fullName>
    </submittedName>
</protein>
<comment type="similarity">
    <text evidence="2">Belongs to the UPF0718 family.</text>
</comment>
<evidence type="ECO:0000256" key="5">
    <source>
        <dbReference type="ARBA" id="ARBA00022989"/>
    </source>
</evidence>
<feature type="transmembrane region" description="Helical" evidence="7">
    <location>
        <begin position="294"/>
        <end position="316"/>
    </location>
</feature>
<evidence type="ECO:0000313" key="8">
    <source>
        <dbReference type="EMBL" id="RAP39603.1"/>
    </source>
</evidence>
<proteinExistence type="inferred from homology"/>
<feature type="transmembrane region" description="Helical" evidence="7">
    <location>
        <begin position="379"/>
        <end position="399"/>
    </location>
</feature>
<evidence type="ECO:0000313" key="9">
    <source>
        <dbReference type="Proteomes" id="UP000248659"/>
    </source>
</evidence>
<dbReference type="RefSeq" id="WP_112317350.1">
    <property type="nucleotide sequence ID" value="NZ_MUAV01000039.1"/>
</dbReference>
<feature type="transmembrane region" description="Helical" evidence="7">
    <location>
        <begin position="194"/>
        <end position="218"/>
    </location>
</feature>
<feature type="transmembrane region" description="Helical" evidence="7">
    <location>
        <begin position="122"/>
        <end position="139"/>
    </location>
</feature>
<sequence length="400" mass="43122">MVNFVDTWNTAALTSLGLFWMAFWAFGLGYLISSMIQVFVTRARMRKSMGKAGLKSVGLGTLFGFISSSCSFAALATTRSLFAKGAGLVPSLAFLLASTNLVIELGIVISVFLAWQFVVAEYVGGLLLIALMWIVVALTRPRRLIERAREKAEAAEGDDDADVPDWKDLIASLDGWGRVASRYVMEWKMVWKDVTIGFTVAGIIAAFVPRAFFEALFVGAGSGDPSLWEIALQALVGPVAAFFTFIGSMGNIPLAAVLYSNGVSFAGIMAFIFSDLVVFPILRIQASYYGWRMAAYILAVFLVVLVAAALILHLGFGALGLLPDPGTAQSVTDRTFFAVDYTLVLNLVFAALSVGFLVWKARRHGLDLTLPVAPGERVLFGLAILSFGWLALGMIVPALL</sequence>
<dbReference type="InterPro" id="IPR053166">
    <property type="entry name" value="UPF0718_permease"/>
</dbReference>
<keyword evidence="5 7" id="KW-1133">Transmembrane helix</keyword>
<feature type="transmembrane region" description="Helical" evidence="7">
    <location>
        <begin position="88"/>
        <end position="115"/>
    </location>
</feature>
<name>A0ABX9DE31_9RHOB</name>
<comment type="caution">
    <text evidence="8">The sequence shown here is derived from an EMBL/GenBank/DDBJ whole genome shotgun (WGS) entry which is preliminary data.</text>
</comment>
<evidence type="ECO:0000256" key="7">
    <source>
        <dbReference type="SAM" id="Phobius"/>
    </source>
</evidence>
<evidence type="ECO:0000256" key="4">
    <source>
        <dbReference type="ARBA" id="ARBA00022692"/>
    </source>
</evidence>
<feature type="transmembrane region" description="Helical" evidence="7">
    <location>
        <begin position="52"/>
        <end position="76"/>
    </location>
</feature>
<dbReference type="Proteomes" id="UP000248659">
    <property type="component" value="Unassembled WGS sequence"/>
</dbReference>
<keyword evidence="9" id="KW-1185">Reference proteome</keyword>
<feature type="transmembrane region" description="Helical" evidence="7">
    <location>
        <begin position="336"/>
        <end position="359"/>
    </location>
</feature>
<dbReference type="PANTHER" id="PTHR42775">
    <property type="entry name" value="PERMEASE RV2963-RELATED"/>
    <property type="match status" value="1"/>
</dbReference>
<feature type="transmembrane region" description="Helical" evidence="7">
    <location>
        <begin position="18"/>
        <end position="40"/>
    </location>
</feature>
<comment type="subcellular location">
    <subcellularLocation>
        <location evidence="1">Cell membrane</location>
        <topology evidence="1">Multi-pass membrane protein</topology>
    </subcellularLocation>
</comment>
<evidence type="ECO:0000256" key="6">
    <source>
        <dbReference type="ARBA" id="ARBA00023136"/>
    </source>
</evidence>
<dbReference type="EMBL" id="MUAV01000039">
    <property type="protein sequence ID" value="RAP39603.1"/>
    <property type="molecule type" value="Genomic_DNA"/>
</dbReference>
<accession>A0ABX9DE31</accession>